<accession>A0A1T4PGQ5</accession>
<gene>
    <name evidence="2" type="ORF">SAMN02745171_01463</name>
</gene>
<organism evidence="2 3">
    <name type="scientific">Porphyromonas circumdentaria</name>
    <dbReference type="NCBI Taxonomy" id="29524"/>
    <lineage>
        <taxon>Bacteria</taxon>
        <taxon>Pseudomonadati</taxon>
        <taxon>Bacteroidota</taxon>
        <taxon>Bacteroidia</taxon>
        <taxon>Bacteroidales</taxon>
        <taxon>Porphyromonadaceae</taxon>
        <taxon>Porphyromonas</taxon>
    </lineage>
</organism>
<proteinExistence type="predicted"/>
<evidence type="ECO:0000313" key="2">
    <source>
        <dbReference type="EMBL" id="SJZ90679.1"/>
    </source>
</evidence>
<keyword evidence="1" id="KW-1133">Transmembrane helix</keyword>
<protein>
    <submittedName>
        <fullName evidence="2">Uncharacterized protein</fullName>
    </submittedName>
</protein>
<evidence type="ECO:0000313" key="3">
    <source>
        <dbReference type="Proteomes" id="UP000190121"/>
    </source>
</evidence>
<keyword evidence="1" id="KW-0472">Membrane</keyword>
<keyword evidence="1" id="KW-0812">Transmembrane</keyword>
<dbReference type="EMBL" id="FUXE01000016">
    <property type="protein sequence ID" value="SJZ90679.1"/>
    <property type="molecule type" value="Genomic_DNA"/>
</dbReference>
<reference evidence="3" key="1">
    <citation type="submission" date="2017-02" db="EMBL/GenBank/DDBJ databases">
        <authorList>
            <person name="Varghese N."/>
            <person name="Submissions S."/>
        </authorList>
    </citation>
    <scope>NUCLEOTIDE SEQUENCE [LARGE SCALE GENOMIC DNA]</scope>
    <source>
        <strain evidence="3">ATCC 51356</strain>
    </source>
</reference>
<dbReference type="AlphaFoldDB" id="A0A1T4PGQ5"/>
<evidence type="ECO:0000256" key="1">
    <source>
        <dbReference type="SAM" id="Phobius"/>
    </source>
</evidence>
<dbReference type="Proteomes" id="UP000190121">
    <property type="component" value="Unassembled WGS sequence"/>
</dbReference>
<name>A0A1T4PGQ5_9PORP</name>
<feature type="transmembrane region" description="Helical" evidence="1">
    <location>
        <begin position="22"/>
        <end position="40"/>
    </location>
</feature>
<keyword evidence="3" id="KW-1185">Reference proteome</keyword>
<sequence>MLQQGRYILLDDYIAGNYIGEYALGALILYPYCVGLFFYLGHANLS</sequence>